<dbReference type="PANTHER" id="PTHR43115">
    <property type="entry name" value="DEHYDROGENASE/REDUCTASE SDR FAMILY MEMBER 11"/>
    <property type="match status" value="1"/>
</dbReference>
<evidence type="ECO:0000256" key="3">
    <source>
        <dbReference type="RuleBase" id="RU000363"/>
    </source>
</evidence>
<keyword evidence="5" id="KW-1185">Reference proteome</keyword>
<organism evidence="4 5">
    <name type="scientific">Eilatimonas milleporae</name>
    <dbReference type="NCBI Taxonomy" id="911205"/>
    <lineage>
        <taxon>Bacteria</taxon>
        <taxon>Pseudomonadati</taxon>
        <taxon>Pseudomonadota</taxon>
        <taxon>Alphaproteobacteria</taxon>
        <taxon>Kordiimonadales</taxon>
        <taxon>Kordiimonadaceae</taxon>
        <taxon>Eilatimonas</taxon>
    </lineage>
</organism>
<dbReference type="Proteomes" id="UP000271227">
    <property type="component" value="Unassembled WGS sequence"/>
</dbReference>
<dbReference type="FunCoup" id="A0A3M0BWN0">
    <property type="interactions" value="422"/>
</dbReference>
<dbReference type="InParanoid" id="A0A3M0BWN0"/>
<evidence type="ECO:0000313" key="4">
    <source>
        <dbReference type="EMBL" id="RMB02001.1"/>
    </source>
</evidence>
<dbReference type="PRINTS" id="PR00081">
    <property type="entry name" value="GDHRDH"/>
</dbReference>
<dbReference type="EMBL" id="REFR01000015">
    <property type="protein sequence ID" value="RMB02001.1"/>
    <property type="molecule type" value="Genomic_DNA"/>
</dbReference>
<keyword evidence="2" id="KW-0560">Oxidoreductase</keyword>
<dbReference type="PROSITE" id="PS00061">
    <property type="entry name" value="ADH_SHORT"/>
    <property type="match status" value="1"/>
</dbReference>
<dbReference type="RefSeq" id="WP_121940137.1">
    <property type="nucleotide sequence ID" value="NZ_REFR01000015.1"/>
</dbReference>
<dbReference type="InterPro" id="IPR020904">
    <property type="entry name" value="Sc_DH/Rdtase_CS"/>
</dbReference>
<comment type="caution">
    <text evidence="4">The sequence shown here is derived from an EMBL/GenBank/DDBJ whole genome shotgun (WGS) entry which is preliminary data.</text>
</comment>
<dbReference type="Pfam" id="PF00106">
    <property type="entry name" value="adh_short"/>
    <property type="match status" value="1"/>
</dbReference>
<dbReference type="InterPro" id="IPR036291">
    <property type="entry name" value="NAD(P)-bd_dom_sf"/>
</dbReference>
<comment type="similarity">
    <text evidence="1 3">Belongs to the short-chain dehydrogenases/reductases (SDR) family.</text>
</comment>
<dbReference type="Gene3D" id="3.40.50.720">
    <property type="entry name" value="NAD(P)-binding Rossmann-like Domain"/>
    <property type="match status" value="1"/>
</dbReference>
<dbReference type="InterPro" id="IPR002347">
    <property type="entry name" value="SDR_fam"/>
</dbReference>
<reference evidence="4 5" key="1">
    <citation type="submission" date="2018-10" db="EMBL/GenBank/DDBJ databases">
        <title>Genomic Encyclopedia of Archaeal and Bacterial Type Strains, Phase II (KMG-II): from individual species to whole genera.</title>
        <authorList>
            <person name="Goeker M."/>
        </authorList>
    </citation>
    <scope>NUCLEOTIDE SEQUENCE [LARGE SCALE GENOMIC DNA]</scope>
    <source>
        <strain evidence="4 5">DSM 25217</strain>
    </source>
</reference>
<dbReference type="GO" id="GO:0016616">
    <property type="term" value="F:oxidoreductase activity, acting on the CH-OH group of donors, NAD or NADP as acceptor"/>
    <property type="evidence" value="ECO:0007669"/>
    <property type="project" value="UniProtKB-ARBA"/>
</dbReference>
<accession>A0A3M0BWN0</accession>
<proteinExistence type="inferred from homology"/>
<dbReference type="PIRSF" id="PIRSF000126">
    <property type="entry name" value="11-beta-HSD1"/>
    <property type="match status" value="1"/>
</dbReference>
<gene>
    <name evidence="4" type="ORF">BXY39_3511</name>
</gene>
<evidence type="ECO:0000256" key="1">
    <source>
        <dbReference type="ARBA" id="ARBA00006484"/>
    </source>
</evidence>
<dbReference type="SUPFAM" id="SSF51735">
    <property type="entry name" value="NAD(P)-binding Rossmann-fold domains"/>
    <property type="match status" value="1"/>
</dbReference>
<sequence>MTDISLENKTAIVTGASSGIGAATARALASAGARVALVARRADRLASLAEDLNQETKRSDAAVALSADVATNAGVERAFADAKTALGSVDILANIAGVMLVAPVLGTNTDQWRRMVEINLMGLMQLTQKAAEHMVDRKTGHVVNVSSLAARHTSSNFAVYSATKFAVAAFTETLRKELIGTGVRTTEIMPGIVKSELAQQIEDDVIREDIGRWMESVTPLEPEDIAEAVLFAVTRPPNVAVSEMIVRPTNEEL</sequence>
<evidence type="ECO:0000313" key="5">
    <source>
        <dbReference type="Proteomes" id="UP000271227"/>
    </source>
</evidence>
<name>A0A3M0BWN0_9PROT</name>
<dbReference type="AlphaFoldDB" id="A0A3M0BWN0"/>
<dbReference type="OrthoDB" id="9810734at2"/>
<dbReference type="FunFam" id="3.40.50.720:FF:000047">
    <property type="entry name" value="NADP-dependent L-serine/L-allo-threonine dehydrogenase"/>
    <property type="match status" value="1"/>
</dbReference>
<dbReference type="PRINTS" id="PR00080">
    <property type="entry name" value="SDRFAMILY"/>
</dbReference>
<dbReference type="PANTHER" id="PTHR43115:SF4">
    <property type="entry name" value="DEHYDROGENASE_REDUCTASE SDR FAMILY MEMBER 11"/>
    <property type="match status" value="1"/>
</dbReference>
<protein>
    <submittedName>
        <fullName evidence="4">NADP-dependent 3-hydroxy acid dehydrogenase YdfG</fullName>
    </submittedName>
</protein>
<evidence type="ECO:0000256" key="2">
    <source>
        <dbReference type="ARBA" id="ARBA00023002"/>
    </source>
</evidence>